<dbReference type="Gene3D" id="3.80.10.10">
    <property type="entry name" value="Ribonuclease Inhibitor"/>
    <property type="match status" value="3"/>
</dbReference>
<dbReference type="RefSeq" id="XP_017999066.1">
    <property type="nucleotide sequence ID" value="XM_018144620.1"/>
</dbReference>
<dbReference type="GO" id="GO:0005737">
    <property type="term" value="C:cytoplasm"/>
    <property type="evidence" value="ECO:0007669"/>
    <property type="project" value="TreeGrafter"/>
</dbReference>
<dbReference type="PANTHER" id="PTHR48051">
    <property type="match status" value="1"/>
</dbReference>
<evidence type="ECO:0000313" key="4">
    <source>
        <dbReference type="Proteomes" id="UP000038010"/>
    </source>
</evidence>
<comment type="caution">
    <text evidence="3">The sequence shown here is derived from an EMBL/GenBank/DDBJ whole genome shotgun (WGS) entry which is preliminary data.</text>
</comment>
<dbReference type="AlphaFoldDB" id="A0A0N1HSG0"/>
<keyword evidence="4" id="KW-1185">Reference proteome</keyword>
<protein>
    <submittedName>
        <fullName evidence="3">Leucine-rich repeat-containing protein 40</fullName>
    </submittedName>
</protein>
<dbReference type="InterPro" id="IPR032675">
    <property type="entry name" value="LRR_dom_sf"/>
</dbReference>
<evidence type="ECO:0000313" key="3">
    <source>
        <dbReference type="EMBL" id="KPI39103.1"/>
    </source>
</evidence>
<dbReference type="Pfam" id="PF13516">
    <property type="entry name" value="LRR_6"/>
    <property type="match status" value="1"/>
</dbReference>
<gene>
    <name evidence="3" type="ORF">AB675_4478</name>
</gene>
<dbReference type="VEuPathDB" id="FungiDB:AB675_4478"/>
<dbReference type="PANTHER" id="PTHR48051:SF1">
    <property type="entry name" value="RAS SUPPRESSOR PROTEIN 1"/>
    <property type="match status" value="1"/>
</dbReference>
<proteinExistence type="predicted"/>
<sequence>MTGHLNLAAMSLSQIPPEVMNMYDSTKALVSWFEMVDLSKADFSGNELTQISDTIFPDWSIKEMEDDEEKTNQFAGLETLFLQHNRLTTIPVGLRRMEQLRTLNLSGNNISMTNQLLNIVWQIPQLQNLSLAKCSLRGAVNLSTMGTEQLRSLDLSDNELTEVDLAEGQMATLQSLVLSSNQLESIPWTALAQCALVDLKVASNKLSGTAFARVDGGFDKLKDLDISHNDFSDLGPAFCALASLQSCSISGNSIRSVPDMSGLRSLTTFLAASNKLEHIPESLHSLSTKLKHVDLSNNAIKTVQPELAAMDELTSLNLDGNPLRQRNLLTMSTTELKVHMQKRLDDQPSVFSDDQAEHIAKAPMRSATQPLYKIVNGVLDLSNRSLTSVSPSSIDFASKAQVVHTLRLSNNDLSALPTELLQHPSIANHLQSLDISHNAKLHSSNYLTSRLCLPALRSLYVVSTGLTALDAFTANLVAPELIELNISCHRISGPIPNIRAYFPKCRLLLASDNWFSSVTAEDIRGLEVLDIRNNQIDSLPVDIGLLGNHDDRQEPGRLRSLEVAGNPFRVPRIAVVEKGTEAVLKDLRRRVPTSEVPAEWEEEIQ</sequence>
<organism evidence="3 4">
    <name type="scientific">Cyphellophora attinorum</name>
    <dbReference type="NCBI Taxonomy" id="1664694"/>
    <lineage>
        <taxon>Eukaryota</taxon>
        <taxon>Fungi</taxon>
        <taxon>Dikarya</taxon>
        <taxon>Ascomycota</taxon>
        <taxon>Pezizomycotina</taxon>
        <taxon>Eurotiomycetes</taxon>
        <taxon>Chaetothyriomycetidae</taxon>
        <taxon>Chaetothyriales</taxon>
        <taxon>Cyphellophoraceae</taxon>
        <taxon>Cyphellophora</taxon>
    </lineage>
</organism>
<dbReference type="InterPro" id="IPR001611">
    <property type="entry name" value="Leu-rich_rpt"/>
</dbReference>
<dbReference type="EMBL" id="LFJN01000016">
    <property type="protein sequence ID" value="KPI39103.1"/>
    <property type="molecule type" value="Genomic_DNA"/>
</dbReference>
<reference evidence="3 4" key="1">
    <citation type="submission" date="2015-06" db="EMBL/GenBank/DDBJ databases">
        <title>Draft genome of the ant-associated black yeast Phialophora attae CBS 131958.</title>
        <authorList>
            <person name="Moreno L.F."/>
            <person name="Stielow B.J."/>
            <person name="de Hoog S."/>
            <person name="Vicente V.A."/>
            <person name="Weiss V.A."/>
            <person name="de Vries M."/>
            <person name="Cruz L.M."/>
            <person name="Souza E.M."/>
        </authorList>
    </citation>
    <scope>NUCLEOTIDE SEQUENCE [LARGE SCALE GENOMIC DNA]</scope>
    <source>
        <strain evidence="3 4">CBS 131958</strain>
    </source>
</reference>
<dbReference type="Pfam" id="PF13855">
    <property type="entry name" value="LRR_8"/>
    <property type="match status" value="3"/>
</dbReference>
<evidence type="ECO:0000256" key="2">
    <source>
        <dbReference type="ARBA" id="ARBA00022737"/>
    </source>
</evidence>
<keyword evidence="1" id="KW-0433">Leucine-rich repeat</keyword>
<dbReference type="Proteomes" id="UP000038010">
    <property type="component" value="Unassembled WGS sequence"/>
</dbReference>
<dbReference type="InterPro" id="IPR050216">
    <property type="entry name" value="LRR_domain-containing"/>
</dbReference>
<evidence type="ECO:0000256" key="1">
    <source>
        <dbReference type="ARBA" id="ARBA00022614"/>
    </source>
</evidence>
<dbReference type="GeneID" id="28736500"/>
<dbReference type="InterPro" id="IPR003591">
    <property type="entry name" value="Leu-rich_rpt_typical-subtyp"/>
</dbReference>
<dbReference type="SUPFAM" id="SSF52058">
    <property type="entry name" value="L domain-like"/>
    <property type="match status" value="2"/>
</dbReference>
<dbReference type="OrthoDB" id="676979at2759"/>
<accession>A0A0N1HSG0</accession>
<dbReference type="STRING" id="1664694.A0A0N1HSG0"/>
<dbReference type="SMART" id="SM00369">
    <property type="entry name" value="LRR_TYP"/>
    <property type="match status" value="10"/>
</dbReference>
<name>A0A0N1HSG0_9EURO</name>
<keyword evidence="2" id="KW-0677">Repeat</keyword>
<dbReference type="PROSITE" id="PS51450">
    <property type="entry name" value="LRR"/>
    <property type="match status" value="4"/>
</dbReference>